<evidence type="ECO:0000256" key="3">
    <source>
        <dbReference type="ARBA" id="ARBA00022692"/>
    </source>
</evidence>
<dbReference type="InterPro" id="IPR003838">
    <property type="entry name" value="ABC3_permease_C"/>
</dbReference>
<feature type="domain" description="ABC3 transporter permease C-terminal" evidence="8">
    <location>
        <begin position="326"/>
        <end position="481"/>
    </location>
</feature>
<comment type="subcellular location">
    <subcellularLocation>
        <location evidence="1">Cell membrane</location>
        <topology evidence="1">Multi-pass membrane protein</topology>
    </subcellularLocation>
</comment>
<dbReference type="PANTHER" id="PTHR30572">
    <property type="entry name" value="MEMBRANE COMPONENT OF TRANSPORTER-RELATED"/>
    <property type="match status" value="1"/>
</dbReference>
<feature type="compositionally biased region" description="Gly residues" evidence="6">
    <location>
        <begin position="139"/>
        <end position="149"/>
    </location>
</feature>
<reference evidence="9 10" key="1">
    <citation type="submission" date="2020-02" db="EMBL/GenBank/DDBJ databases">
        <title>Draft genome sequence of Lactococcus sp. Hs20B0-1.</title>
        <authorList>
            <person name="Noda S."/>
            <person name="Yuki M."/>
            <person name="Ohkuma M."/>
        </authorList>
    </citation>
    <scope>NUCLEOTIDE SEQUENCE [LARGE SCALE GENOMIC DNA]</scope>
    <source>
        <strain evidence="9 10">Hs20B0-1</strain>
    </source>
</reference>
<organism evidence="9 10">
    <name type="scientific">Pseudolactococcus insecticola</name>
    <dbReference type="NCBI Taxonomy" id="2709158"/>
    <lineage>
        <taxon>Bacteria</taxon>
        <taxon>Bacillati</taxon>
        <taxon>Bacillota</taxon>
        <taxon>Bacilli</taxon>
        <taxon>Lactobacillales</taxon>
        <taxon>Streptococcaceae</taxon>
        <taxon>Pseudolactococcus</taxon>
    </lineage>
</organism>
<keyword evidence="10" id="KW-1185">Reference proteome</keyword>
<dbReference type="Pfam" id="PF02687">
    <property type="entry name" value="FtsX"/>
    <property type="match status" value="1"/>
</dbReference>
<comment type="caution">
    <text evidence="9">The sequence shown here is derived from an EMBL/GenBank/DDBJ whole genome shotgun (WGS) entry which is preliminary data.</text>
</comment>
<dbReference type="PANTHER" id="PTHR30572:SF9">
    <property type="entry name" value="ABC TRANSPORTER PERMEASE PROTEIN"/>
    <property type="match status" value="1"/>
</dbReference>
<dbReference type="GO" id="GO:0022857">
    <property type="term" value="F:transmembrane transporter activity"/>
    <property type="evidence" value="ECO:0007669"/>
    <property type="project" value="TreeGrafter"/>
</dbReference>
<evidence type="ECO:0000313" key="10">
    <source>
        <dbReference type="Proteomes" id="UP000475928"/>
    </source>
</evidence>
<evidence type="ECO:0000256" key="1">
    <source>
        <dbReference type="ARBA" id="ARBA00004651"/>
    </source>
</evidence>
<evidence type="ECO:0000256" key="7">
    <source>
        <dbReference type="SAM" id="Phobius"/>
    </source>
</evidence>
<feature type="transmembrane region" description="Helical" evidence="7">
    <location>
        <begin position="454"/>
        <end position="477"/>
    </location>
</feature>
<keyword evidence="3 7" id="KW-0812">Transmembrane</keyword>
<keyword evidence="5 7" id="KW-0472">Membrane</keyword>
<feature type="region of interest" description="Disordered" evidence="6">
    <location>
        <begin position="119"/>
        <end position="157"/>
    </location>
</feature>
<dbReference type="EMBL" id="BLLH01000002">
    <property type="protein sequence ID" value="GFH40174.1"/>
    <property type="molecule type" value="Genomic_DNA"/>
</dbReference>
<feature type="transmembrane region" description="Helical" evidence="7">
    <location>
        <begin position="326"/>
        <end position="346"/>
    </location>
</feature>
<evidence type="ECO:0000313" key="9">
    <source>
        <dbReference type="EMBL" id="GFH40174.1"/>
    </source>
</evidence>
<dbReference type="InterPro" id="IPR050250">
    <property type="entry name" value="Macrolide_Exporter_MacB"/>
</dbReference>
<feature type="transmembrane region" description="Helical" evidence="7">
    <location>
        <begin position="20"/>
        <end position="38"/>
    </location>
</feature>
<feature type="region of interest" description="Disordered" evidence="6">
    <location>
        <begin position="407"/>
        <end position="430"/>
    </location>
</feature>
<evidence type="ECO:0000256" key="6">
    <source>
        <dbReference type="SAM" id="MobiDB-lite"/>
    </source>
</evidence>
<protein>
    <submittedName>
        <fullName evidence="9">ABC transporter permease</fullName>
    </submittedName>
</protein>
<evidence type="ECO:0000259" key="8">
    <source>
        <dbReference type="Pfam" id="PF02687"/>
    </source>
</evidence>
<evidence type="ECO:0000256" key="2">
    <source>
        <dbReference type="ARBA" id="ARBA00022475"/>
    </source>
</evidence>
<proteinExistence type="predicted"/>
<dbReference type="RefSeq" id="WP_172355470.1">
    <property type="nucleotide sequence ID" value="NZ_BLLH01000002.1"/>
</dbReference>
<sequence length="488" mass="51033">MDFIRRAWLFTRAKIGRTVLLIVTFSAILIFVLSGLVINNSANQSIENAKKEAGATVTLAVDREAMMKKAQATASSSSSTTTRGTFDLTPVKLTDAQKIAALSGVKSYSFTKQTTATKGNITPITSTSSTTTSSTTETDGGGKAEFSGGGEEKQPSGDFQVIGTNNLKSVTAFSAGTNKITSGRALTTSDEKTNNVVIESDLATANSLKVGSTFTLLDSNSKSYTMTVVGIYKSSASLDSTAMSFSFMNVSNQIYSSLTFANTLAGTTGTVDSAVYNLTDPAKSAAFVKAADKLIDTTTYSVTSNDATYQTMLQPLNNVAKFARNIVLLVAVAGTIILSLIVILTIRERRGEIGILMSMGESRLKVIGQFFVELFIVMVVAVGIATASGNFVGNAVGSQLLESQTTATTTSTTTTDKAGGPQQGGAARTNPFNQSATQIKAIDKLNVKMSGKQIAMLGAIAFGIIVIAVVIASIGIIRLNPKEILTGA</sequence>
<dbReference type="AlphaFoldDB" id="A0A6A0B786"/>
<dbReference type="GO" id="GO:0005886">
    <property type="term" value="C:plasma membrane"/>
    <property type="evidence" value="ECO:0007669"/>
    <property type="project" value="UniProtKB-SubCell"/>
</dbReference>
<name>A0A6A0B786_9LACT</name>
<accession>A0A6A0B786</accession>
<feature type="transmembrane region" description="Helical" evidence="7">
    <location>
        <begin position="366"/>
        <end position="387"/>
    </location>
</feature>
<gene>
    <name evidence="9" type="primary">yijC</name>
    <name evidence="9" type="ORF">Hs20B_05720</name>
</gene>
<evidence type="ECO:0000256" key="5">
    <source>
        <dbReference type="ARBA" id="ARBA00023136"/>
    </source>
</evidence>
<keyword evidence="2" id="KW-1003">Cell membrane</keyword>
<feature type="compositionally biased region" description="Low complexity" evidence="6">
    <location>
        <begin position="125"/>
        <end position="136"/>
    </location>
</feature>
<evidence type="ECO:0000256" key="4">
    <source>
        <dbReference type="ARBA" id="ARBA00022989"/>
    </source>
</evidence>
<dbReference type="Proteomes" id="UP000475928">
    <property type="component" value="Unassembled WGS sequence"/>
</dbReference>
<keyword evidence="4 7" id="KW-1133">Transmembrane helix</keyword>